<accession>A0A4D6WYP3</accession>
<keyword evidence="5 13" id="KW-0349">Heme</keyword>
<reference evidence="16" key="2">
    <citation type="submission" date="2019-04" db="EMBL/GenBank/DDBJ databases">
        <authorList>
            <person name="Pasella M."/>
        </authorList>
    </citation>
    <scope>NUCLEOTIDE SEQUENCE</scope>
    <source>
        <strain evidence="16">PD2995</strain>
    </source>
</reference>
<dbReference type="PROSITE" id="PS51007">
    <property type="entry name" value="CYTC"/>
    <property type="match status" value="1"/>
</dbReference>
<feature type="domain" description="Cytochrome c" evidence="15">
    <location>
        <begin position="27"/>
        <end position="107"/>
    </location>
</feature>
<dbReference type="SUPFAM" id="SSF46626">
    <property type="entry name" value="Cytochrome c"/>
    <property type="match status" value="1"/>
</dbReference>
<dbReference type="InterPro" id="IPR023655">
    <property type="entry name" value="Cyt_C6"/>
</dbReference>
<keyword evidence="16" id="KW-0934">Plastid</keyword>
<evidence type="ECO:0000256" key="6">
    <source>
        <dbReference type="ARBA" id="ARBA00022723"/>
    </source>
</evidence>
<gene>
    <name evidence="16" type="primary">petJ</name>
</gene>
<evidence type="ECO:0000256" key="13">
    <source>
        <dbReference type="PROSITE-ProRule" id="PRU00433"/>
    </source>
</evidence>
<dbReference type="PANTHER" id="PTHR34688:SF2">
    <property type="entry name" value="CYTOCHROME C6, CHLOROPLASTIC"/>
    <property type="match status" value="1"/>
</dbReference>
<dbReference type="Pfam" id="PF13442">
    <property type="entry name" value="Cytochrome_CBB3"/>
    <property type="match status" value="1"/>
</dbReference>
<reference evidence="16" key="1">
    <citation type="journal article" date="2019" name="Mol. Phylogenet. Evol.">
        <title>Morphological evolution and classification of the red algal order Ceramiales inferred using plastid phylogenomics.</title>
        <authorList>
            <person name="Diaz-Tapia P."/>
            <person name="Pasella M.M."/>
            <person name="Verbruggen H."/>
            <person name="Maggs C.A."/>
        </authorList>
    </citation>
    <scope>NUCLEOTIDE SEQUENCE</scope>
    <source>
        <strain evidence="16">PD2995</strain>
    </source>
</reference>
<evidence type="ECO:0000256" key="9">
    <source>
        <dbReference type="ARBA" id="ARBA00023078"/>
    </source>
</evidence>
<evidence type="ECO:0000256" key="7">
    <source>
        <dbReference type="ARBA" id="ARBA00022982"/>
    </source>
</evidence>
<dbReference type="PANTHER" id="PTHR34688">
    <property type="entry name" value="CYTOCHROME C6, CHLOROPLASTIC"/>
    <property type="match status" value="1"/>
</dbReference>
<sequence length="112" mass="12085">MKFLLKLFVICAIVLSFNCNIVLAEDVDLDAGESIFTANCAACHAGGNNVIAAEKTLQIEVLHDNGMDSIDAIMTQVKNGKSSMPAFGDRLVSEEVVNVANFILNQATTHNW</sequence>
<dbReference type="AlphaFoldDB" id="A0A4D6WYP3"/>
<organism evidence="16">
    <name type="scientific">Sphondylothamnion multifidum</name>
    <dbReference type="NCBI Taxonomy" id="193186"/>
    <lineage>
        <taxon>Eukaryota</taxon>
        <taxon>Rhodophyta</taxon>
        <taxon>Florideophyceae</taxon>
        <taxon>Rhodymeniophycidae</taxon>
        <taxon>Ceramiales</taxon>
        <taxon>Ceramiaceae</taxon>
        <taxon>Sphondylothamnion</taxon>
    </lineage>
</organism>
<dbReference type="InterPro" id="IPR036909">
    <property type="entry name" value="Cyt_c-like_dom_sf"/>
</dbReference>
<evidence type="ECO:0000256" key="5">
    <source>
        <dbReference type="ARBA" id="ARBA00022617"/>
    </source>
</evidence>
<geneLocation type="plastid" evidence="16"/>
<evidence type="ECO:0000256" key="11">
    <source>
        <dbReference type="ARBA" id="ARBA00031247"/>
    </source>
</evidence>
<comment type="subcellular location">
    <subcellularLocation>
        <location evidence="2">Plastid</location>
        <location evidence="2">Chloroplast thylakoid lumen</location>
    </subcellularLocation>
</comment>
<keyword evidence="14" id="KW-0732">Signal</keyword>
<evidence type="ECO:0000256" key="2">
    <source>
        <dbReference type="ARBA" id="ARBA00004456"/>
    </source>
</evidence>
<evidence type="ECO:0000256" key="12">
    <source>
        <dbReference type="ARBA" id="ARBA00033211"/>
    </source>
</evidence>
<evidence type="ECO:0000256" key="1">
    <source>
        <dbReference type="ARBA" id="ARBA00002347"/>
    </source>
</evidence>
<name>A0A4D6WYP3_9FLOR</name>
<dbReference type="GO" id="GO:0009055">
    <property type="term" value="F:electron transfer activity"/>
    <property type="evidence" value="ECO:0007669"/>
    <property type="project" value="InterPro"/>
</dbReference>
<evidence type="ECO:0000256" key="8">
    <source>
        <dbReference type="ARBA" id="ARBA00023004"/>
    </source>
</evidence>
<evidence type="ECO:0000256" key="4">
    <source>
        <dbReference type="ARBA" id="ARBA00022448"/>
    </source>
</evidence>
<proteinExistence type="inferred from homology"/>
<dbReference type="InterPro" id="IPR009056">
    <property type="entry name" value="Cyt_c-like_dom"/>
</dbReference>
<dbReference type="GO" id="GO:0009543">
    <property type="term" value="C:chloroplast thylakoid lumen"/>
    <property type="evidence" value="ECO:0007669"/>
    <property type="project" value="UniProtKB-SubCell"/>
</dbReference>
<keyword evidence="9" id="KW-0793">Thylakoid</keyword>
<evidence type="ECO:0000256" key="10">
    <source>
        <dbReference type="ARBA" id="ARBA00030448"/>
    </source>
</evidence>
<comment type="function">
    <text evidence="1">Functions as an electron carrier between membrane-bound cytochrome b6-f and photosystem I in oxygenic photosynthesis.</text>
</comment>
<comment type="similarity">
    <text evidence="3">Belongs to the cytochrome c family. PetJ subfamily.</text>
</comment>
<dbReference type="InterPro" id="IPR008168">
    <property type="entry name" value="Cyt_C_IC"/>
</dbReference>
<evidence type="ECO:0000259" key="15">
    <source>
        <dbReference type="PROSITE" id="PS51007"/>
    </source>
</evidence>
<protein>
    <recommendedName>
        <fullName evidence="12">Cytochrome c-553</fullName>
    </recommendedName>
    <alternativeName>
        <fullName evidence="11">Cytochrome c553</fullName>
    </alternativeName>
    <alternativeName>
        <fullName evidence="10">Soluble cytochrome f</fullName>
    </alternativeName>
</protein>
<feature type="signal peptide" evidence="14">
    <location>
        <begin position="1"/>
        <end position="24"/>
    </location>
</feature>
<keyword evidence="8 13" id="KW-0408">Iron</keyword>
<evidence type="ECO:0000256" key="14">
    <source>
        <dbReference type="SAM" id="SignalP"/>
    </source>
</evidence>
<feature type="chain" id="PRO_5020022037" description="Cytochrome c-553" evidence="14">
    <location>
        <begin position="25"/>
        <end position="112"/>
    </location>
</feature>
<dbReference type="PRINTS" id="PR00605">
    <property type="entry name" value="CYTCHROMECIC"/>
</dbReference>
<evidence type="ECO:0000313" key="16">
    <source>
        <dbReference type="EMBL" id="QCI08777.1"/>
    </source>
</evidence>
<keyword evidence="6 13" id="KW-0479">Metal-binding</keyword>
<keyword evidence="7" id="KW-0249">Electron transport</keyword>
<evidence type="ECO:0000256" key="3">
    <source>
        <dbReference type="ARBA" id="ARBA00009650"/>
    </source>
</evidence>
<keyword evidence="4" id="KW-0813">Transport</keyword>
<dbReference type="GO" id="GO:0005506">
    <property type="term" value="F:iron ion binding"/>
    <property type="evidence" value="ECO:0007669"/>
    <property type="project" value="InterPro"/>
</dbReference>
<dbReference type="Gene3D" id="1.10.760.10">
    <property type="entry name" value="Cytochrome c-like domain"/>
    <property type="match status" value="1"/>
</dbReference>
<dbReference type="GO" id="GO:0020037">
    <property type="term" value="F:heme binding"/>
    <property type="evidence" value="ECO:0007669"/>
    <property type="project" value="InterPro"/>
</dbReference>
<dbReference type="EMBL" id="MK814736">
    <property type="protein sequence ID" value="QCI08777.1"/>
    <property type="molecule type" value="Genomic_DNA"/>
</dbReference>